<feature type="short sequence motif" description="HGGXW" evidence="3">
    <location>
        <begin position="93"/>
        <end position="97"/>
    </location>
</feature>
<dbReference type="InterPro" id="IPR029058">
    <property type="entry name" value="AB_hydrolase_fold"/>
</dbReference>
<proteinExistence type="inferred from homology"/>
<comment type="function">
    <text evidence="3">Catalyzes the hydrolysis of N-formyl-L-kynurenine to L-kynurenine, the second step in the kynurenine pathway of tryptophan degradation. Required for elimination of toxic metabolites.</text>
</comment>
<dbReference type="Gene3D" id="3.40.50.1820">
    <property type="entry name" value="alpha/beta hydrolase"/>
    <property type="match status" value="1"/>
</dbReference>
<dbReference type="EC" id="3.5.1.9" evidence="3"/>
<dbReference type="KEGG" id="dwi:6646719"/>
<sequence length="308" mass="35530">MSLYNQRDLNDDLNREYLPSYHSSRFQNSNHPNQAVQENFIQLTLQHEKELTSDPGIVIQNLRYGGTDDRQVVDIFHLKTTPPTGSPLFVYIHGGYWQMLEKIHSCSIVGPLLRRNHRVAIMDYNICPQVTLEELISEFKSFLAWIFDYAEKTQTSEIHFAGHSAGAHLLAILLNVPHITTPERRLKVKRLFFICGVYDLRELWPLTEVNPNNILGLNATNSRALSPMLWNYPEVSVWQAGDTHLYVLTAQHESVTFIEQSRSFSECLNKAGFSVTFKMFDNYDHFDIIEETAKDDSNISIYLQHALL</sequence>
<protein>
    <recommendedName>
        <fullName evidence="3">Kynurenine formamidase</fullName>
        <shortName evidence="3">KFA</shortName>
        <shortName evidence="3">KFase</shortName>
        <ecNumber evidence="3">3.5.1.9</ecNumber>
    </recommendedName>
    <alternativeName>
        <fullName evidence="3">Arylformamidase</fullName>
    </alternativeName>
    <alternativeName>
        <fullName evidence="3">N-formylkynurenine formamidase</fullName>
        <shortName evidence="3">FKF</shortName>
    </alternativeName>
</protein>
<comment type="similarity">
    <text evidence="3">Belongs to the kynurenine formamidase family.</text>
</comment>
<accession>B4N7M9</accession>
<gene>
    <name evidence="5" type="primary">Dwil\GK18691</name>
    <name evidence="5" type="ORF">Dwil_GK18691</name>
</gene>
<dbReference type="PANTHER" id="PTHR48081:SF33">
    <property type="entry name" value="KYNURENINE FORMAMIDASE"/>
    <property type="match status" value="1"/>
</dbReference>
<evidence type="ECO:0000256" key="3">
    <source>
        <dbReference type="HAMAP-Rule" id="MF_03014"/>
    </source>
</evidence>
<dbReference type="STRING" id="7260.B4N7M9"/>
<dbReference type="ESTHER" id="drowi-b4n7m9">
    <property type="family name" value="Kynurenine-formamidase"/>
</dbReference>
<organism evidence="5 6">
    <name type="scientific">Drosophila willistoni</name>
    <name type="common">Fruit fly</name>
    <dbReference type="NCBI Taxonomy" id="7260"/>
    <lineage>
        <taxon>Eukaryota</taxon>
        <taxon>Metazoa</taxon>
        <taxon>Ecdysozoa</taxon>
        <taxon>Arthropoda</taxon>
        <taxon>Hexapoda</taxon>
        <taxon>Insecta</taxon>
        <taxon>Pterygota</taxon>
        <taxon>Neoptera</taxon>
        <taxon>Endopterygota</taxon>
        <taxon>Diptera</taxon>
        <taxon>Brachycera</taxon>
        <taxon>Muscomorpha</taxon>
        <taxon>Ephydroidea</taxon>
        <taxon>Drosophilidae</taxon>
        <taxon>Drosophila</taxon>
        <taxon>Sophophora</taxon>
    </lineage>
</organism>
<dbReference type="FunCoup" id="B4N7M9">
    <property type="interactions" value="259"/>
</dbReference>
<dbReference type="SUPFAM" id="SSF53474">
    <property type="entry name" value="alpha/beta-Hydrolases"/>
    <property type="match status" value="1"/>
</dbReference>
<comment type="subunit">
    <text evidence="3">Homodimer.</text>
</comment>
<dbReference type="InterPro" id="IPR027519">
    <property type="entry name" value="KFase_ver/fungi-typ"/>
</dbReference>
<dbReference type="InterPro" id="IPR049492">
    <property type="entry name" value="BD-FAE-like_dom"/>
</dbReference>
<dbReference type="EMBL" id="CH964214">
    <property type="protein sequence ID" value="EDW80368.1"/>
    <property type="molecule type" value="Genomic_DNA"/>
</dbReference>
<dbReference type="SMR" id="B4N7M9"/>
<evidence type="ECO:0000256" key="2">
    <source>
        <dbReference type="ARBA" id="ARBA00023079"/>
    </source>
</evidence>
<feature type="active site" evidence="3">
    <location>
        <position position="285"/>
    </location>
</feature>
<keyword evidence="2 3" id="KW-0823">Tryptophan catabolism</keyword>
<dbReference type="UniPathway" id="UPA00333">
    <property type="reaction ID" value="UER00454"/>
</dbReference>
<evidence type="ECO:0000259" key="4">
    <source>
        <dbReference type="Pfam" id="PF20434"/>
    </source>
</evidence>
<feature type="active site" evidence="3">
    <location>
        <position position="253"/>
    </location>
</feature>
<dbReference type="HOGENOM" id="CLU_012494_4_7_1"/>
<dbReference type="GO" id="GO:0019441">
    <property type="term" value="P:L-tryptophan catabolic process to kynurenine"/>
    <property type="evidence" value="ECO:0007669"/>
    <property type="project" value="UniProtKB-UniRule"/>
</dbReference>
<evidence type="ECO:0000313" key="5">
    <source>
        <dbReference type="EMBL" id="EDW80368.1"/>
    </source>
</evidence>
<keyword evidence="1 3" id="KW-0378">Hydrolase</keyword>
<reference evidence="5 6" key="1">
    <citation type="journal article" date="2007" name="Nature">
        <title>Evolution of genes and genomes on the Drosophila phylogeny.</title>
        <authorList>
            <consortium name="Drosophila 12 Genomes Consortium"/>
            <person name="Clark A.G."/>
            <person name="Eisen M.B."/>
            <person name="Smith D.R."/>
            <person name="Bergman C.M."/>
            <person name="Oliver B."/>
            <person name="Markow T.A."/>
            <person name="Kaufman T.C."/>
            <person name="Kellis M."/>
            <person name="Gelbart W."/>
            <person name="Iyer V.N."/>
            <person name="Pollard D.A."/>
            <person name="Sackton T.B."/>
            <person name="Larracuente A.M."/>
            <person name="Singh N.D."/>
            <person name="Abad J.P."/>
            <person name="Abt D.N."/>
            <person name="Adryan B."/>
            <person name="Aguade M."/>
            <person name="Akashi H."/>
            <person name="Anderson W.W."/>
            <person name="Aquadro C.F."/>
            <person name="Ardell D.H."/>
            <person name="Arguello R."/>
            <person name="Artieri C.G."/>
            <person name="Barbash D.A."/>
            <person name="Barker D."/>
            <person name="Barsanti P."/>
            <person name="Batterham P."/>
            <person name="Batzoglou S."/>
            <person name="Begun D."/>
            <person name="Bhutkar A."/>
            <person name="Blanco E."/>
            <person name="Bosak S.A."/>
            <person name="Bradley R.K."/>
            <person name="Brand A.D."/>
            <person name="Brent M.R."/>
            <person name="Brooks A.N."/>
            <person name="Brown R.H."/>
            <person name="Butlin R.K."/>
            <person name="Caggese C."/>
            <person name="Calvi B.R."/>
            <person name="Bernardo de Carvalho A."/>
            <person name="Caspi A."/>
            <person name="Castrezana S."/>
            <person name="Celniker S.E."/>
            <person name="Chang J.L."/>
            <person name="Chapple C."/>
            <person name="Chatterji S."/>
            <person name="Chinwalla A."/>
            <person name="Civetta A."/>
            <person name="Clifton S.W."/>
            <person name="Comeron J.M."/>
            <person name="Costello J.C."/>
            <person name="Coyne J.A."/>
            <person name="Daub J."/>
            <person name="David R.G."/>
            <person name="Delcher A.L."/>
            <person name="Delehaunty K."/>
            <person name="Do C.B."/>
            <person name="Ebling H."/>
            <person name="Edwards K."/>
            <person name="Eickbush T."/>
            <person name="Evans J.D."/>
            <person name="Filipski A."/>
            <person name="Findeiss S."/>
            <person name="Freyhult E."/>
            <person name="Fulton L."/>
            <person name="Fulton R."/>
            <person name="Garcia A.C."/>
            <person name="Gardiner A."/>
            <person name="Garfield D.A."/>
            <person name="Garvin B.E."/>
            <person name="Gibson G."/>
            <person name="Gilbert D."/>
            <person name="Gnerre S."/>
            <person name="Godfrey J."/>
            <person name="Good R."/>
            <person name="Gotea V."/>
            <person name="Gravely B."/>
            <person name="Greenberg A.J."/>
            <person name="Griffiths-Jones S."/>
            <person name="Gross S."/>
            <person name="Guigo R."/>
            <person name="Gustafson E.A."/>
            <person name="Haerty W."/>
            <person name="Hahn M.W."/>
            <person name="Halligan D.L."/>
            <person name="Halpern A.L."/>
            <person name="Halter G.M."/>
            <person name="Han M.V."/>
            <person name="Heger A."/>
            <person name="Hillier L."/>
            <person name="Hinrichs A.S."/>
            <person name="Holmes I."/>
            <person name="Hoskins R.A."/>
            <person name="Hubisz M.J."/>
            <person name="Hultmark D."/>
            <person name="Huntley M.A."/>
            <person name="Jaffe D.B."/>
            <person name="Jagadeeshan S."/>
            <person name="Jeck W.R."/>
            <person name="Johnson J."/>
            <person name="Jones C.D."/>
            <person name="Jordan W.C."/>
            <person name="Karpen G.H."/>
            <person name="Kataoka E."/>
            <person name="Keightley P.D."/>
            <person name="Kheradpour P."/>
            <person name="Kirkness E.F."/>
            <person name="Koerich L.B."/>
            <person name="Kristiansen K."/>
            <person name="Kudrna D."/>
            <person name="Kulathinal R.J."/>
            <person name="Kumar S."/>
            <person name="Kwok R."/>
            <person name="Lander E."/>
            <person name="Langley C.H."/>
            <person name="Lapoint R."/>
            <person name="Lazzaro B.P."/>
            <person name="Lee S.J."/>
            <person name="Levesque L."/>
            <person name="Li R."/>
            <person name="Lin C.F."/>
            <person name="Lin M.F."/>
            <person name="Lindblad-Toh K."/>
            <person name="Llopart A."/>
            <person name="Long M."/>
            <person name="Low L."/>
            <person name="Lozovsky E."/>
            <person name="Lu J."/>
            <person name="Luo M."/>
            <person name="Machado C.A."/>
            <person name="Makalowski W."/>
            <person name="Marzo M."/>
            <person name="Matsuda M."/>
            <person name="Matzkin L."/>
            <person name="McAllister B."/>
            <person name="McBride C.S."/>
            <person name="McKernan B."/>
            <person name="McKernan K."/>
            <person name="Mendez-Lago M."/>
            <person name="Minx P."/>
            <person name="Mollenhauer M.U."/>
            <person name="Montooth K."/>
            <person name="Mount S.M."/>
            <person name="Mu X."/>
            <person name="Myers E."/>
            <person name="Negre B."/>
            <person name="Newfeld S."/>
            <person name="Nielsen R."/>
            <person name="Noor M.A."/>
            <person name="O'Grady P."/>
            <person name="Pachter L."/>
            <person name="Papaceit M."/>
            <person name="Parisi M.J."/>
            <person name="Parisi M."/>
            <person name="Parts L."/>
            <person name="Pedersen J.S."/>
            <person name="Pesole G."/>
            <person name="Phillippy A.M."/>
            <person name="Ponting C.P."/>
            <person name="Pop M."/>
            <person name="Porcelli D."/>
            <person name="Powell J.R."/>
            <person name="Prohaska S."/>
            <person name="Pruitt K."/>
            <person name="Puig M."/>
            <person name="Quesneville H."/>
            <person name="Ram K.R."/>
            <person name="Rand D."/>
            <person name="Rasmussen M.D."/>
            <person name="Reed L.K."/>
            <person name="Reenan R."/>
            <person name="Reily A."/>
            <person name="Remington K.A."/>
            <person name="Rieger T.T."/>
            <person name="Ritchie M.G."/>
            <person name="Robin C."/>
            <person name="Rogers Y.H."/>
            <person name="Rohde C."/>
            <person name="Rozas J."/>
            <person name="Rubenfield M.J."/>
            <person name="Ruiz A."/>
            <person name="Russo S."/>
            <person name="Salzberg S.L."/>
            <person name="Sanchez-Gracia A."/>
            <person name="Saranga D.J."/>
            <person name="Sato H."/>
            <person name="Schaeffer S.W."/>
            <person name="Schatz M.C."/>
            <person name="Schlenke T."/>
            <person name="Schwartz R."/>
            <person name="Segarra C."/>
            <person name="Singh R.S."/>
            <person name="Sirot L."/>
            <person name="Sirota M."/>
            <person name="Sisneros N.B."/>
            <person name="Smith C.D."/>
            <person name="Smith T.F."/>
            <person name="Spieth J."/>
            <person name="Stage D.E."/>
            <person name="Stark A."/>
            <person name="Stephan W."/>
            <person name="Strausberg R.L."/>
            <person name="Strempel S."/>
            <person name="Sturgill D."/>
            <person name="Sutton G."/>
            <person name="Sutton G.G."/>
            <person name="Tao W."/>
            <person name="Teichmann S."/>
            <person name="Tobari Y.N."/>
            <person name="Tomimura Y."/>
            <person name="Tsolas J.M."/>
            <person name="Valente V.L."/>
            <person name="Venter E."/>
            <person name="Venter J.C."/>
            <person name="Vicario S."/>
            <person name="Vieira F.G."/>
            <person name="Vilella A.J."/>
            <person name="Villasante A."/>
            <person name="Walenz B."/>
            <person name="Wang J."/>
            <person name="Wasserman M."/>
            <person name="Watts T."/>
            <person name="Wilson D."/>
            <person name="Wilson R.K."/>
            <person name="Wing R.A."/>
            <person name="Wolfner M.F."/>
            <person name="Wong A."/>
            <person name="Wong G.K."/>
            <person name="Wu C.I."/>
            <person name="Wu G."/>
            <person name="Yamamoto D."/>
            <person name="Yang H.P."/>
            <person name="Yang S.P."/>
            <person name="Yorke J.A."/>
            <person name="Yoshida K."/>
            <person name="Zdobnov E."/>
            <person name="Zhang P."/>
            <person name="Zhang Y."/>
            <person name="Zimin A.V."/>
            <person name="Baldwin J."/>
            <person name="Abdouelleil A."/>
            <person name="Abdulkadir J."/>
            <person name="Abebe A."/>
            <person name="Abera B."/>
            <person name="Abreu J."/>
            <person name="Acer S.C."/>
            <person name="Aftuck L."/>
            <person name="Alexander A."/>
            <person name="An P."/>
            <person name="Anderson E."/>
            <person name="Anderson S."/>
            <person name="Arachi H."/>
            <person name="Azer M."/>
            <person name="Bachantsang P."/>
            <person name="Barry A."/>
            <person name="Bayul T."/>
            <person name="Berlin A."/>
            <person name="Bessette D."/>
            <person name="Bloom T."/>
            <person name="Blye J."/>
            <person name="Boguslavskiy L."/>
            <person name="Bonnet C."/>
            <person name="Boukhgalter B."/>
            <person name="Bourzgui I."/>
            <person name="Brown A."/>
            <person name="Cahill P."/>
            <person name="Channer S."/>
            <person name="Cheshatsang Y."/>
            <person name="Chuda L."/>
            <person name="Citroen M."/>
            <person name="Collymore A."/>
            <person name="Cooke P."/>
            <person name="Costello M."/>
            <person name="D'Aco K."/>
            <person name="Daza R."/>
            <person name="De Haan G."/>
            <person name="DeGray S."/>
            <person name="DeMaso C."/>
            <person name="Dhargay N."/>
            <person name="Dooley K."/>
            <person name="Dooley E."/>
            <person name="Doricent M."/>
            <person name="Dorje P."/>
            <person name="Dorjee K."/>
            <person name="Dupes A."/>
            <person name="Elong R."/>
            <person name="Falk J."/>
            <person name="Farina A."/>
            <person name="Faro S."/>
            <person name="Ferguson D."/>
            <person name="Fisher S."/>
            <person name="Foley C.D."/>
            <person name="Franke A."/>
            <person name="Friedrich D."/>
            <person name="Gadbois L."/>
            <person name="Gearin G."/>
            <person name="Gearin C.R."/>
            <person name="Giannoukos G."/>
            <person name="Goode T."/>
            <person name="Graham J."/>
            <person name="Grandbois E."/>
            <person name="Grewal S."/>
            <person name="Gyaltsen K."/>
            <person name="Hafez N."/>
            <person name="Hagos B."/>
            <person name="Hall J."/>
            <person name="Henson C."/>
            <person name="Hollinger A."/>
            <person name="Honan T."/>
            <person name="Huard M.D."/>
            <person name="Hughes L."/>
            <person name="Hurhula B."/>
            <person name="Husby M.E."/>
            <person name="Kamat A."/>
            <person name="Kanga B."/>
            <person name="Kashin S."/>
            <person name="Khazanovich D."/>
            <person name="Kisner P."/>
            <person name="Lance K."/>
            <person name="Lara M."/>
            <person name="Lee W."/>
            <person name="Lennon N."/>
            <person name="Letendre F."/>
            <person name="LeVine R."/>
            <person name="Lipovsky A."/>
            <person name="Liu X."/>
            <person name="Liu J."/>
            <person name="Liu S."/>
            <person name="Lokyitsang T."/>
            <person name="Lokyitsang Y."/>
            <person name="Lubonja R."/>
            <person name="Lui A."/>
            <person name="MacDonald P."/>
            <person name="Magnisalis V."/>
            <person name="Maru K."/>
            <person name="Matthews C."/>
            <person name="McCusker W."/>
            <person name="McDonough S."/>
            <person name="Mehta T."/>
            <person name="Meldrim J."/>
            <person name="Meneus L."/>
            <person name="Mihai O."/>
            <person name="Mihalev A."/>
            <person name="Mihova T."/>
            <person name="Mittelman R."/>
            <person name="Mlenga V."/>
            <person name="Montmayeur A."/>
            <person name="Mulrain L."/>
            <person name="Navidi A."/>
            <person name="Naylor J."/>
            <person name="Negash T."/>
            <person name="Nguyen T."/>
            <person name="Nguyen N."/>
            <person name="Nicol R."/>
            <person name="Norbu C."/>
            <person name="Norbu N."/>
            <person name="Novod N."/>
            <person name="O'Neill B."/>
            <person name="Osman S."/>
            <person name="Markiewicz E."/>
            <person name="Oyono O.L."/>
            <person name="Patti C."/>
            <person name="Phunkhang P."/>
            <person name="Pierre F."/>
            <person name="Priest M."/>
            <person name="Raghuraman S."/>
            <person name="Rege F."/>
            <person name="Reyes R."/>
            <person name="Rise C."/>
            <person name="Rogov P."/>
            <person name="Ross K."/>
            <person name="Ryan E."/>
            <person name="Settipalli S."/>
            <person name="Shea T."/>
            <person name="Sherpa N."/>
            <person name="Shi L."/>
            <person name="Shih D."/>
            <person name="Sparrow T."/>
            <person name="Spaulding J."/>
            <person name="Stalker J."/>
            <person name="Stange-Thomann N."/>
            <person name="Stavropoulos S."/>
            <person name="Stone C."/>
            <person name="Strader C."/>
            <person name="Tesfaye S."/>
            <person name="Thomson T."/>
            <person name="Thoulutsang Y."/>
            <person name="Thoulutsang D."/>
            <person name="Topham K."/>
            <person name="Topping I."/>
            <person name="Tsamla T."/>
            <person name="Vassiliev H."/>
            <person name="Vo A."/>
            <person name="Wangchuk T."/>
            <person name="Wangdi T."/>
            <person name="Weiand M."/>
            <person name="Wilkinson J."/>
            <person name="Wilson A."/>
            <person name="Yadav S."/>
            <person name="Young G."/>
            <person name="Yu Q."/>
            <person name="Zembek L."/>
            <person name="Zhong D."/>
            <person name="Zimmer A."/>
            <person name="Zwirko Z."/>
            <person name="Jaffe D.B."/>
            <person name="Alvarez P."/>
            <person name="Brockman W."/>
            <person name="Butler J."/>
            <person name="Chin C."/>
            <person name="Gnerre S."/>
            <person name="Grabherr M."/>
            <person name="Kleber M."/>
            <person name="Mauceli E."/>
            <person name="MacCallum I."/>
        </authorList>
    </citation>
    <scope>NUCLEOTIDE SEQUENCE [LARGE SCALE GENOMIC DNA]</scope>
    <source>
        <strain evidence="6">Tucson 14030-0811.24</strain>
    </source>
</reference>
<dbReference type="InterPro" id="IPR050300">
    <property type="entry name" value="GDXG_lipolytic_enzyme"/>
</dbReference>
<keyword evidence="6" id="KW-1185">Reference proteome</keyword>
<dbReference type="Pfam" id="PF20434">
    <property type="entry name" value="BD-FAE"/>
    <property type="match status" value="1"/>
</dbReference>
<comment type="pathway">
    <text evidence="3">Amino-acid degradation; L-tryptophan degradation via kynurenine pathway; L-kynurenine from L-tryptophan: step 2/2.</text>
</comment>
<dbReference type="OrthoDB" id="433474at2759"/>
<dbReference type="HAMAP" id="MF_03014">
    <property type="entry name" value="KFase"/>
    <property type="match status" value="1"/>
</dbReference>
<dbReference type="eggNOG" id="KOG4627">
    <property type="taxonomic scope" value="Eukaryota"/>
</dbReference>
<comment type="domain">
    <text evidence="3">The main chain amide nitrogen atoms of the second glycine and its adjacent residue in the HGGXW motif define the oxyanion hole, and stabilize the oxyanion that forms during the nucleophilic attack by the catalytic serine during substrate cleavage.</text>
</comment>
<dbReference type="Proteomes" id="UP000007798">
    <property type="component" value="Unassembled WGS sequence"/>
</dbReference>
<comment type="catalytic activity">
    <reaction evidence="3">
        <text>N-formyl-L-kynurenine + H2O = L-kynurenine + formate + H(+)</text>
        <dbReference type="Rhea" id="RHEA:13009"/>
        <dbReference type="ChEBI" id="CHEBI:15377"/>
        <dbReference type="ChEBI" id="CHEBI:15378"/>
        <dbReference type="ChEBI" id="CHEBI:15740"/>
        <dbReference type="ChEBI" id="CHEBI:57959"/>
        <dbReference type="ChEBI" id="CHEBI:58629"/>
        <dbReference type="EC" id="3.5.1.9"/>
    </reaction>
</comment>
<feature type="domain" description="BD-FAE-like" evidence="4">
    <location>
        <begin position="74"/>
        <end position="172"/>
    </location>
</feature>
<dbReference type="GO" id="GO:0004061">
    <property type="term" value="F:arylformamidase activity"/>
    <property type="evidence" value="ECO:0007669"/>
    <property type="project" value="UniProtKB-UniRule"/>
</dbReference>
<feature type="active site" description="Nucleophile" evidence="3">
    <location>
        <position position="164"/>
    </location>
</feature>
<dbReference type="AlphaFoldDB" id="B4N7M9"/>
<evidence type="ECO:0000256" key="1">
    <source>
        <dbReference type="ARBA" id="ARBA00022801"/>
    </source>
</evidence>
<dbReference type="PhylomeDB" id="B4N7M9"/>
<dbReference type="PANTHER" id="PTHR48081">
    <property type="entry name" value="AB HYDROLASE SUPERFAMILY PROTEIN C4A8.06C"/>
    <property type="match status" value="1"/>
</dbReference>
<dbReference type="InParanoid" id="B4N7M9"/>
<evidence type="ECO:0000313" key="6">
    <source>
        <dbReference type="Proteomes" id="UP000007798"/>
    </source>
</evidence>
<dbReference type="OMA" id="HGGYWRM"/>
<name>B4N7M9_DROWI</name>